<keyword evidence="3" id="KW-0347">Helicase</keyword>
<comment type="caution">
    <text evidence="7">The sequence shown here is derived from an EMBL/GenBank/DDBJ whole genome shotgun (WGS) entry which is preliminary data.</text>
</comment>
<dbReference type="Pfam" id="PF00271">
    <property type="entry name" value="Helicase_C"/>
    <property type="match status" value="1"/>
</dbReference>
<dbReference type="CDD" id="cd17926">
    <property type="entry name" value="DEXHc_RE"/>
    <property type="match status" value="1"/>
</dbReference>
<dbReference type="GO" id="GO:0003677">
    <property type="term" value="F:DNA binding"/>
    <property type="evidence" value="ECO:0007669"/>
    <property type="project" value="InterPro"/>
</dbReference>
<dbReference type="PROSITE" id="PS51192">
    <property type="entry name" value="HELICASE_ATP_BIND_1"/>
    <property type="match status" value="1"/>
</dbReference>
<proteinExistence type="predicted"/>
<dbReference type="PROSITE" id="PS51194">
    <property type="entry name" value="HELICASE_CTER"/>
    <property type="match status" value="1"/>
</dbReference>
<accession>A0A0R1ESV7</accession>
<evidence type="ECO:0000256" key="1">
    <source>
        <dbReference type="ARBA" id="ARBA00022741"/>
    </source>
</evidence>
<dbReference type="Pfam" id="PF04851">
    <property type="entry name" value="ResIII"/>
    <property type="match status" value="1"/>
</dbReference>
<reference evidence="7 8" key="1">
    <citation type="journal article" date="2015" name="Genome Announc.">
        <title>Expanding the biotechnology potential of lactobacilli through comparative genomics of 213 strains and associated genera.</title>
        <authorList>
            <person name="Sun Z."/>
            <person name="Harris H.M."/>
            <person name="McCann A."/>
            <person name="Guo C."/>
            <person name="Argimon S."/>
            <person name="Zhang W."/>
            <person name="Yang X."/>
            <person name="Jeffery I.B."/>
            <person name="Cooney J.C."/>
            <person name="Kagawa T.F."/>
            <person name="Liu W."/>
            <person name="Song Y."/>
            <person name="Salvetti E."/>
            <person name="Wrobel A."/>
            <person name="Rasinkangas P."/>
            <person name="Parkhill J."/>
            <person name="Rea M.C."/>
            <person name="O'Sullivan O."/>
            <person name="Ritari J."/>
            <person name="Douillard F.P."/>
            <person name="Paul Ross R."/>
            <person name="Yang R."/>
            <person name="Briner A.E."/>
            <person name="Felis G.E."/>
            <person name="de Vos W.M."/>
            <person name="Barrangou R."/>
            <person name="Klaenhammer T.R."/>
            <person name="Caufield P.W."/>
            <person name="Cui Y."/>
            <person name="Zhang H."/>
            <person name="O'Toole P.W."/>
        </authorList>
    </citation>
    <scope>NUCLEOTIDE SEQUENCE [LARGE SCALE GENOMIC DNA]</scope>
    <source>
        <strain evidence="7 8">DSM 20178</strain>
    </source>
</reference>
<dbReference type="GO" id="GO:0005524">
    <property type="term" value="F:ATP binding"/>
    <property type="evidence" value="ECO:0007669"/>
    <property type="project" value="UniProtKB-KW"/>
</dbReference>
<feature type="domain" description="Helicase ATP-binding" evidence="5">
    <location>
        <begin position="420"/>
        <end position="586"/>
    </location>
</feature>
<dbReference type="InterPro" id="IPR001650">
    <property type="entry name" value="Helicase_C-like"/>
</dbReference>
<evidence type="ECO:0000313" key="8">
    <source>
        <dbReference type="Proteomes" id="UP000051984"/>
    </source>
</evidence>
<dbReference type="PANTHER" id="PTHR11274:SF0">
    <property type="entry name" value="GENERAL TRANSCRIPTION AND DNA REPAIR FACTOR IIH HELICASE SUBUNIT XPB"/>
    <property type="match status" value="1"/>
</dbReference>
<dbReference type="GO" id="GO:0016787">
    <property type="term" value="F:hydrolase activity"/>
    <property type="evidence" value="ECO:0007669"/>
    <property type="project" value="UniProtKB-KW"/>
</dbReference>
<dbReference type="Proteomes" id="UP000051984">
    <property type="component" value="Unassembled WGS sequence"/>
</dbReference>
<dbReference type="Gene3D" id="3.40.50.300">
    <property type="entry name" value="P-loop containing nucleotide triphosphate hydrolases"/>
    <property type="match status" value="2"/>
</dbReference>
<keyword evidence="4" id="KW-0067">ATP-binding</keyword>
<keyword evidence="1" id="KW-0547">Nucleotide-binding</keyword>
<dbReference type="InterPro" id="IPR027417">
    <property type="entry name" value="P-loop_NTPase"/>
</dbReference>
<organism evidence="7 8">
    <name type="scientific">Lacticaseibacillus zeae DSM 20178 = KCTC 3804</name>
    <dbReference type="NCBI Taxonomy" id="1423816"/>
    <lineage>
        <taxon>Bacteria</taxon>
        <taxon>Bacillati</taxon>
        <taxon>Bacillota</taxon>
        <taxon>Bacilli</taxon>
        <taxon>Lactobacillales</taxon>
        <taxon>Lactobacillaceae</taxon>
        <taxon>Lacticaseibacillus</taxon>
    </lineage>
</organism>
<dbReference type="EMBL" id="AZCT01000009">
    <property type="protein sequence ID" value="KRK12239.1"/>
    <property type="molecule type" value="Genomic_DNA"/>
</dbReference>
<dbReference type="eggNOG" id="COG1061">
    <property type="taxonomic scope" value="Bacteria"/>
</dbReference>
<evidence type="ECO:0000256" key="4">
    <source>
        <dbReference type="ARBA" id="ARBA00022840"/>
    </source>
</evidence>
<feature type="domain" description="Helicase C-terminal" evidence="6">
    <location>
        <begin position="643"/>
        <end position="792"/>
    </location>
</feature>
<dbReference type="InterPro" id="IPR054347">
    <property type="entry name" value="TOTE_primase"/>
</dbReference>
<evidence type="ECO:0000313" key="7">
    <source>
        <dbReference type="EMBL" id="KRK12239.1"/>
    </source>
</evidence>
<dbReference type="AlphaFoldDB" id="A0A0R1ESV7"/>
<keyword evidence="2" id="KW-0378">Hydrolase</keyword>
<dbReference type="InterPro" id="IPR014001">
    <property type="entry name" value="Helicase_ATP-bd"/>
</dbReference>
<name>A0A0R1ESV7_LACZE</name>
<evidence type="ECO:0000259" key="5">
    <source>
        <dbReference type="PROSITE" id="PS51192"/>
    </source>
</evidence>
<dbReference type="RefSeq" id="WP_010491411.1">
    <property type="nucleotide sequence ID" value="NZ_AZCT01000009.1"/>
</dbReference>
<dbReference type="GO" id="GO:0004386">
    <property type="term" value="F:helicase activity"/>
    <property type="evidence" value="ECO:0007669"/>
    <property type="project" value="UniProtKB-KW"/>
</dbReference>
<dbReference type="InterPro" id="IPR050615">
    <property type="entry name" value="ATP-dep_DNA_Helicase"/>
</dbReference>
<dbReference type="SMART" id="SM00487">
    <property type="entry name" value="DEXDc"/>
    <property type="match status" value="1"/>
</dbReference>
<dbReference type="Pfam" id="PF22548">
    <property type="entry name" value="AEP-TOTE"/>
    <property type="match status" value="1"/>
</dbReference>
<dbReference type="PANTHER" id="PTHR11274">
    <property type="entry name" value="RAD25/XP-B DNA REPAIR HELICASE"/>
    <property type="match status" value="1"/>
</dbReference>
<evidence type="ECO:0000256" key="3">
    <source>
        <dbReference type="ARBA" id="ARBA00022806"/>
    </source>
</evidence>
<dbReference type="eggNOG" id="COG4951">
    <property type="taxonomic scope" value="Bacteria"/>
</dbReference>
<evidence type="ECO:0000259" key="6">
    <source>
        <dbReference type="PROSITE" id="PS51194"/>
    </source>
</evidence>
<sequence length="920" mass="104146">MGRTYTLAGKQYDYVNKAKDLGAQGRGDIVILQDPISRQYFCIPERELQVRMGNDLGAHLALYKERIVGRTDVYAHRYFNKKAQKEIYGPYPVFKDGHPVKNAYAPLTDQDIIDHLDGIQFLGFYPMLKGNLTKQLILDFDGHHEGQHWQSVTKGVKTLCDKYAIPCLVELSQSGNGSHIWFFFDQPLAAGLVRRLGDAILKAASAVNTNIQFSAFDRMFPSQSVLGDHQIGNLIAGPLHGQRRLEGKSSFVDDHFTPLADQWGALERVGLISAAMIDHLLEKLANQNIFRLYNDDQAGETDLFTQPLTIDQKLTIIRANALYIDRTHLTDKQVAALKYLSSFNNPKFYEHEAQRQSTYNVPRIISLFEEKQQYLILPRGLETRLRGLIPHIRWMDKTIKGAPIKVSFVGKLRSDQQPAFNALQKESDGILQARPGFGKTVIGAALIAKHQVSTLILVKNKVLAEQWVSRLNQFLKVDTAPLFEELTPTGRVRRKNSIGTFFGTKKNRSGVIDVATIQSLTGDAPAQDILNSYGMVISDEVHHDAAYTYDQVIKCIRSHYLYGLSATPYRRDGLDPILVMRYGPIRYQTEAIDSRFALEVARHVVPRYTSLGMMSLEMATNSLAQNREAMLHDEPRNQAILRDIRQSLAEGRHVLLLTDLRAHVDELAAALPEKQVYKLYGGQKAKENDQVVTKVAKTNEAYALIATGKYAGEGMDIGGIDTIILAMPFSWKGIMVQFLGRMQRSLNTKPELRVYDYVDPSIPMLARMYRKRLKEYKRLDYQVIDDQYSKQTGMQVYNGGYQKTLYRMLPSADKTTVVGNRISRFMEKAIAIVQGNHGQVHVILNQDQYESTNFKRLDGVTYTFYSGNLPDCLVLGNDQLWFSSDTGFQRNSGMTIQFNQPAFIEQFQKMIAQSIRGLDL</sequence>
<evidence type="ECO:0000256" key="2">
    <source>
        <dbReference type="ARBA" id="ARBA00022801"/>
    </source>
</evidence>
<dbReference type="SUPFAM" id="SSF52540">
    <property type="entry name" value="P-loop containing nucleoside triphosphate hydrolases"/>
    <property type="match status" value="1"/>
</dbReference>
<dbReference type="InterPro" id="IPR006935">
    <property type="entry name" value="Helicase/UvrB_N"/>
</dbReference>
<dbReference type="CDD" id="cd18785">
    <property type="entry name" value="SF2_C"/>
    <property type="match status" value="1"/>
</dbReference>
<dbReference type="PATRIC" id="fig|1423816.3.peg.3111"/>
<protein>
    <submittedName>
        <fullName evidence="7">Type III restriction protein res subunit</fullName>
    </submittedName>
</protein>
<gene>
    <name evidence="7" type="ORF">FD51_GL002996</name>
</gene>